<dbReference type="EMBL" id="JBHUGY010000072">
    <property type="protein sequence ID" value="MFD2058262.1"/>
    <property type="molecule type" value="Genomic_DNA"/>
</dbReference>
<dbReference type="NCBIfam" id="TIGR04141">
    <property type="entry name" value="TIGR04141 family sporadically distributed protein"/>
    <property type="match status" value="1"/>
</dbReference>
<name>A0ABW4WRZ5_9HYPH</name>
<evidence type="ECO:0000313" key="2">
    <source>
        <dbReference type="Proteomes" id="UP001597349"/>
    </source>
</evidence>
<dbReference type="InterPro" id="IPR026487">
    <property type="entry name" value="CHP04141"/>
</dbReference>
<comment type="caution">
    <text evidence="1">The sequence shown here is derived from an EMBL/GenBank/DDBJ whole genome shotgun (WGS) entry which is preliminary data.</text>
</comment>
<dbReference type="Pfam" id="PF19614">
    <property type="entry name" value="DUF6119"/>
    <property type="match status" value="1"/>
</dbReference>
<dbReference type="RefSeq" id="WP_379026757.1">
    <property type="nucleotide sequence ID" value="NZ_JBHUGY010000072.1"/>
</dbReference>
<reference evidence="2" key="1">
    <citation type="journal article" date="2019" name="Int. J. Syst. Evol. Microbiol.">
        <title>The Global Catalogue of Microorganisms (GCM) 10K type strain sequencing project: providing services to taxonomists for standard genome sequencing and annotation.</title>
        <authorList>
            <consortium name="The Broad Institute Genomics Platform"/>
            <consortium name="The Broad Institute Genome Sequencing Center for Infectious Disease"/>
            <person name="Wu L."/>
            <person name="Ma J."/>
        </authorList>
    </citation>
    <scope>NUCLEOTIDE SEQUENCE [LARGE SCALE GENOMIC DNA]</scope>
    <source>
        <strain evidence="2">CGMCC 1.16226</strain>
    </source>
</reference>
<organism evidence="1 2">
    <name type="scientific">Mesorhizobium calcicola</name>
    <dbReference type="NCBI Taxonomy" id="1300310"/>
    <lineage>
        <taxon>Bacteria</taxon>
        <taxon>Pseudomonadati</taxon>
        <taxon>Pseudomonadota</taxon>
        <taxon>Alphaproteobacteria</taxon>
        <taxon>Hyphomicrobiales</taxon>
        <taxon>Phyllobacteriaceae</taxon>
        <taxon>Mesorhizobium</taxon>
    </lineage>
</organism>
<dbReference type="Proteomes" id="UP001597349">
    <property type="component" value="Unassembled WGS sequence"/>
</dbReference>
<evidence type="ECO:0000313" key="1">
    <source>
        <dbReference type="EMBL" id="MFD2058262.1"/>
    </source>
</evidence>
<proteinExistence type="predicted"/>
<gene>
    <name evidence="1" type="ORF">ACFSQT_35820</name>
</gene>
<accession>A0ABW4WRZ5</accession>
<keyword evidence="2" id="KW-1185">Reference proteome</keyword>
<sequence length="555" mass="61492">MTEEKRKFALYLGAATATRQTILSASFLAKIEEGEAEKLVPHNAGDADYDAYFMVSKAKTPRWMQILSGVFNMPQFKKGSPASVVIFEEAGRIFAVTFGYGSKLLNEYQVEGDFGIKVAINAVADTALKAVQKSNVASAIQQFAQSAFKARFGSFGGQNKFEILKRVSGAVAADDDLNSVVGAAGLSLTTKLNFADIKQIASKALTFYASDAYKKTAFSVVDEFKPVLALAEVERLDALLLQSVQSQQSTFEICLPQLNVEDSGYVKIYGSGLKGDFPDVSLDLYKTSFDNLGDITLADLKDDSVCLYNDEHVNVGNWSVYKCLIGGLDDADGTRFVLNDAHWYIPSEAIVQLVEKYFDDRKAASDPKLATFEVTEWEKEVGKKGKTKAVPVYEREETYNERVANDSGYVLFDQIWHVADDGTFQKLEVCDLYDPVRLRMIHVKRTSRQPSMLSYLFEQGQRAADLWQRDDVRAQFIARVRAEAGDAAADKLAAVALEPGALIIEFAIADHENAQGHHTIPFLGKLSFENKARDVELRGFKSQVRFITLEKPHAI</sequence>
<protein>
    <submittedName>
        <fullName evidence="1">TIGR04141 family sporadically distributed protein</fullName>
    </submittedName>
</protein>